<sequence>MGLKGKEKSRLSTKDLEQSLSHKFKQVFQHLRHGALLHSSSSSAARTTKNCVIPADDVVYIASPNLSQLSTHFDQMKRVVDFPTFSLKHCFSFCYQLRLFCKHLSLRKRVTVAFIFYYFSRPRTKLIYPNSIS</sequence>
<accession>A0AAD5R7L9</accession>
<comment type="caution">
    <text evidence="1">The sequence shown here is derived from an EMBL/GenBank/DDBJ whole genome shotgun (WGS) entry which is preliminary data.</text>
</comment>
<evidence type="ECO:0000313" key="2">
    <source>
        <dbReference type="Proteomes" id="UP001196413"/>
    </source>
</evidence>
<dbReference type="AlphaFoldDB" id="A0AAD5R7L9"/>
<reference evidence="1" key="1">
    <citation type="submission" date="2021-06" db="EMBL/GenBank/DDBJ databases">
        <title>Parelaphostrongylus tenuis whole genome reference sequence.</title>
        <authorList>
            <person name="Garwood T.J."/>
            <person name="Larsen P.A."/>
            <person name="Fountain-Jones N.M."/>
            <person name="Garbe J.R."/>
            <person name="Macchietto M.G."/>
            <person name="Kania S.A."/>
            <person name="Gerhold R.W."/>
            <person name="Richards J.E."/>
            <person name="Wolf T.M."/>
        </authorList>
    </citation>
    <scope>NUCLEOTIDE SEQUENCE</scope>
    <source>
        <strain evidence="1">MNPRO001-30</strain>
        <tissue evidence="1">Meninges</tissue>
    </source>
</reference>
<name>A0AAD5R7L9_PARTN</name>
<proteinExistence type="predicted"/>
<dbReference type="EMBL" id="JAHQIW010006950">
    <property type="protein sequence ID" value="KAJ1371278.1"/>
    <property type="molecule type" value="Genomic_DNA"/>
</dbReference>
<protein>
    <submittedName>
        <fullName evidence="1">Uncharacterized protein</fullName>
    </submittedName>
</protein>
<evidence type="ECO:0000313" key="1">
    <source>
        <dbReference type="EMBL" id="KAJ1371278.1"/>
    </source>
</evidence>
<gene>
    <name evidence="1" type="ORF">KIN20_033198</name>
</gene>
<dbReference type="Proteomes" id="UP001196413">
    <property type="component" value="Unassembled WGS sequence"/>
</dbReference>
<organism evidence="1 2">
    <name type="scientific">Parelaphostrongylus tenuis</name>
    <name type="common">Meningeal worm</name>
    <dbReference type="NCBI Taxonomy" id="148309"/>
    <lineage>
        <taxon>Eukaryota</taxon>
        <taxon>Metazoa</taxon>
        <taxon>Ecdysozoa</taxon>
        <taxon>Nematoda</taxon>
        <taxon>Chromadorea</taxon>
        <taxon>Rhabditida</taxon>
        <taxon>Rhabditina</taxon>
        <taxon>Rhabditomorpha</taxon>
        <taxon>Strongyloidea</taxon>
        <taxon>Metastrongylidae</taxon>
        <taxon>Parelaphostrongylus</taxon>
    </lineage>
</organism>
<keyword evidence="2" id="KW-1185">Reference proteome</keyword>